<dbReference type="InterPro" id="IPR050801">
    <property type="entry name" value="Ca-Dep_Lectins_ImmuneDev"/>
</dbReference>
<comment type="caution">
    <text evidence="3">The sequence shown here is derived from an EMBL/GenBank/DDBJ whole genome shotgun (WGS) entry which is preliminary data.</text>
</comment>
<reference evidence="3" key="2">
    <citation type="submission" date="2023-04" db="EMBL/GenBank/DDBJ databases">
        <authorList>
            <person name="Bu L."/>
            <person name="Lu L."/>
            <person name="Laidemitt M.R."/>
            <person name="Zhang S.M."/>
            <person name="Mutuku M."/>
            <person name="Mkoji G."/>
            <person name="Steinauer M."/>
            <person name="Loker E.S."/>
        </authorList>
    </citation>
    <scope>NUCLEOTIDE SEQUENCE</scope>
    <source>
        <strain evidence="3">KasaAsao</strain>
        <tissue evidence="3">Whole Snail</tissue>
    </source>
</reference>
<name>A0AAD8BVA0_BIOPF</name>
<dbReference type="PROSITE" id="PS50041">
    <property type="entry name" value="C_TYPE_LECTIN_2"/>
    <property type="match status" value="1"/>
</dbReference>
<evidence type="ECO:0000259" key="2">
    <source>
        <dbReference type="PROSITE" id="PS50041"/>
    </source>
</evidence>
<dbReference type="SUPFAM" id="SSF56436">
    <property type="entry name" value="C-type lectin-like"/>
    <property type="match status" value="1"/>
</dbReference>
<dbReference type="Gene3D" id="3.10.100.10">
    <property type="entry name" value="Mannose-Binding Protein A, subunit A"/>
    <property type="match status" value="1"/>
</dbReference>
<keyword evidence="4" id="KW-1185">Reference proteome</keyword>
<evidence type="ECO:0000313" key="3">
    <source>
        <dbReference type="EMBL" id="KAK0061497.1"/>
    </source>
</evidence>
<proteinExistence type="predicted"/>
<gene>
    <name evidence="3" type="ORF">Bpfe_008879</name>
</gene>
<feature type="domain" description="C-type lectin" evidence="2">
    <location>
        <begin position="3"/>
        <end position="96"/>
    </location>
</feature>
<protein>
    <submittedName>
        <fullName evidence="3">Low affinity immunoglobulin epsilon Fc receptor</fullName>
    </submittedName>
</protein>
<organism evidence="3 4">
    <name type="scientific">Biomphalaria pfeifferi</name>
    <name type="common">Bloodfluke planorb</name>
    <name type="synonym">Freshwater snail</name>
    <dbReference type="NCBI Taxonomy" id="112525"/>
    <lineage>
        <taxon>Eukaryota</taxon>
        <taxon>Metazoa</taxon>
        <taxon>Spiralia</taxon>
        <taxon>Lophotrochozoa</taxon>
        <taxon>Mollusca</taxon>
        <taxon>Gastropoda</taxon>
        <taxon>Heterobranchia</taxon>
        <taxon>Euthyneura</taxon>
        <taxon>Panpulmonata</taxon>
        <taxon>Hygrophila</taxon>
        <taxon>Lymnaeoidea</taxon>
        <taxon>Planorbidae</taxon>
        <taxon>Biomphalaria</taxon>
    </lineage>
</organism>
<dbReference type="Proteomes" id="UP001233172">
    <property type="component" value="Unassembled WGS sequence"/>
</dbReference>
<accession>A0AAD8BVA0</accession>
<dbReference type="PANTHER" id="PTHR22801">
    <property type="entry name" value="LITHOSTATHINE"/>
    <property type="match status" value="1"/>
</dbReference>
<keyword evidence="3" id="KW-0675">Receptor</keyword>
<dbReference type="PANTHER" id="PTHR22801:SF63">
    <property type="entry name" value="C-TYPE LECTIN DOMAIN-CONTAINING PROTEIN"/>
    <property type="match status" value="1"/>
</dbReference>
<reference evidence="3" key="1">
    <citation type="journal article" date="2023" name="PLoS Negl. Trop. Dis.">
        <title>A genome sequence for Biomphalaria pfeifferi, the major vector snail for the human-infecting parasite Schistosoma mansoni.</title>
        <authorList>
            <person name="Bu L."/>
            <person name="Lu L."/>
            <person name="Laidemitt M.R."/>
            <person name="Zhang S.M."/>
            <person name="Mutuku M."/>
            <person name="Mkoji G."/>
            <person name="Steinauer M."/>
            <person name="Loker E.S."/>
        </authorList>
    </citation>
    <scope>NUCLEOTIDE SEQUENCE</scope>
    <source>
        <strain evidence="3">KasaAsao</strain>
    </source>
</reference>
<feature type="signal peptide" evidence="1">
    <location>
        <begin position="1"/>
        <end position="20"/>
    </location>
</feature>
<feature type="chain" id="PRO_5042078992" evidence="1">
    <location>
        <begin position="21"/>
        <end position="96"/>
    </location>
</feature>
<dbReference type="InterPro" id="IPR016186">
    <property type="entry name" value="C-type_lectin-like/link_sf"/>
</dbReference>
<evidence type="ECO:0000256" key="1">
    <source>
        <dbReference type="SAM" id="SignalP"/>
    </source>
</evidence>
<evidence type="ECO:0000313" key="4">
    <source>
        <dbReference type="Proteomes" id="UP001233172"/>
    </source>
</evidence>
<dbReference type="InterPro" id="IPR001304">
    <property type="entry name" value="C-type_lectin-like"/>
</dbReference>
<keyword evidence="1" id="KW-0732">Signal</keyword>
<sequence>MRTFGLCLKIFISATSFSLANESCSNIQGRLVMVKSNATKESLVTIMQNMKMDRAWVGIDDIQSEGTYVWSDGSVLTTEEKTVYIAGQPDDYNNNH</sequence>
<dbReference type="AlphaFoldDB" id="A0AAD8BVA0"/>
<dbReference type="EMBL" id="JASAOG010000029">
    <property type="protein sequence ID" value="KAK0061497.1"/>
    <property type="molecule type" value="Genomic_DNA"/>
</dbReference>
<dbReference type="InterPro" id="IPR016187">
    <property type="entry name" value="CTDL_fold"/>
</dbReference>
<dbReference type="CDD" id="cd00037">
    <property type="entry name" value="CLECT"/>
    <property type="match status" value="1"/>
</dbReference>
<dbReference type="Pfam" id="PF00059">
    <property type="entry name" value="Lectin_C"/>
    <property type="match status" value="1"/>
</dbReference>